<dbReference type="GO" id="GO:0030295">
    <property type="term" value="F:protein kinase activator activity"/>
    <property type="evidence" value="ECO:0007669"/>
    <property type="project" value="TreeGrafter"/>
</dbReference>
<evidence type="ECO:0000256" key="10">
    <source>
        <dbReference type="SAM" id="Phobius"/>
    </source>
</evidence>
<evidence type="ECO:0000256" key="4">
    <source>
        <dbReference type="ARBA" id="ARBA00022553"/>
    </source>
</evidence>
<dbReference type="PROSITE" id="PS50885">
    <property type="entry name" value="HAMP"/>
    <property type="match status" value="1"/>
</dbReference>
<dbReference type="GO" id="GO:0005524">
    <property type="term" value="F:ATP binding"/>
    <property type="evidence" value="ECO:0007669"/>
    <property type="project" value="UniProtKB-KW"/>
</dbReference>
<comment type="caution">
    <text evidence="13">The sequence shown here is derived from an EMBL/GenBank/DDBJ whole genome shotgun (WGS) entry which is preliminary data.</text>
</comment>
<evidence type="ECO:0000256" key="3">
    <source>
        <dbReference type="ARBA" id="ARBA00012438"/>
    </source>
</evidence>
<dbReference type="SUPFAM" id="SSF158472">
    <property type="entry name" value="HAMP domain-like"/>
    <property type="match status" value="1"/>
</dbReference>
<dbReference type="PANTHER" id="PTHR42878">
    <property type="entry name" value="TWO-COMPONENT HISTIDINE KINASE"/>
    <property type="match status" value="1"/>
</dbReference>
<dbReference type="InterPro" id="IPR036097">
    <property type="entry name" value="HisK_dim/P_sf"/>
</dbReference>
<dbReference type="Gene3D" id="1.10.287.130">
    <property type="match status" value="1"/>
</dbReference>
<dbReference type="Pfam" id="PF02518">
    <property type="entry name" value="HATPase_c"/>
    <property type="match status" value="1"/>
</dbReference>
<dbReference type="Proteomes" id="UP000322530">
    <property type="component" value="Unassembled WGS sequence"/>
</dbReference>
<dbReference type="InterPro" id="IPR005467">
    <property type="entry name" value="His_kinase_dom"/>
</dbReference>
<dbReference type="SMART" id="SM00388">
    <property type="entry name" value="HisKA"/>
    <property type="match status" value="1"/>
</dbReference>
<feature type="transmembrane region" description="Helical" evidence="10">
    <location>
        <begin position="211"/>
        <end position="233"/>
    </location>
</feature>
<keyword evidence="10" id="KW-0472">Membrane</keyword>
<evidence type="ECO:0000256" key="6">
    <source>
        <dbReference type="ARBA" id="ARBA00022741"/>
    </source>
</evidence>
<dbReference type="GO" id="GO:0000155">
    <property type="term" value="F:phosphorelay sensor kinase activity"/>
    <property type="evidence" value="ECO:0007669"/>
    <property type="project" value="InterPro"/>
</dbReference>
<dbReference type="SMART" id="SM00304">
    <property type="entry name" value="HAMP"/>
    <property type="match status" value="1"/>
</dbReference>
<proteinExistence type="predicted"/>
<organism evidence="13 14">
    <name type="scientific">Dictyobacter arantiisoli</name>
    <dbReference type="NCBI Taxonomy" id="2014874"/>
    <lineage>
        <taxon>Bacteria</taxon>
        <taxon>Bacillati</taxon>
        <taxon>Chloroflexota</taxon>
        <taxon>Ktedonobacteria</taxon>
        <taxon>Ktedonobacterales</taxon>
        <taxon>Dictyobacteraceae</taxon>
        <taxon>Dictyobacter</taxon>
    </lineage>
</organism>
<dbReference type="InterPro" id="IPR003594">
    <property type="entry name" value="HATPase_dom"/>
</dbReference>
<dbReference type="GO" id="GO:0000156">
    <property type="term" value="F:phosphorelay response regulator activity"/>
    <property type="evidence" value="ECO:0007669"/>
    <property type="project" value="TreeGrafter"/>
</dbReference>
<gene>
    <name evidence="13" type="ORF">KDI_32700</name>
</gene>
<reference evidence="13 14" key="1">
    <citation type="submission" date="2019-01" db="EMBL/GenBank/DDBJ databases">
        <title>Draft genome sequence of Dictyobacter sp. Uno17.</title>
        <authorList>
            <person name="Wang C.M."/>
            <person name="Zheng Y."/>
            <person name="Sakai Y."/>
            <person name="Abe K."/>
            <person name="Yokota A."/>
            <person name="Yabe S."/>
        </authorList>
    </citation>
    <scope>NUCLEOTIDE SEQUENCE [LARGE SCALE GENOMIC DNA]</scope>
    <source>
        <strain evidence="13 14">Uno17</strain>
    </source>
</reference>
<dbReference type="Pfam" id="PF00672">
    <property type="entry name" value="HAMP"/>
    <property type="match status" value="1"/>
</dbReference>
<keyword evidence="5" id="KW-0808">Transferase</keyword>
<keyword evidence="10" id="KW-0812">Transmembrane</keyword>
<dbReference type="CDD" id="cd00075">
    <property type="entry name" value="HATPase"/>
    <property type="match status" value="1"/>
</dbReference>
<evidence type="ECO:0000256" key="2">
    <source>
        <dbReference type="ARBA" id="ARBA00004370"/>
    </source>
</evidence>
<sequence length="538" mass="58649">MRIRWWKNIRWRLALGSALIALVSTGLLALTTILVIEYYYSVDLQSHLGSLVQDKAQSVGILYEHNHLTHPERTTLENLKRSANGVMNANTDKISHDPEHLYLFLNDQGRLIYPLGITRNSAFTALRAFFYPSDLTHLSADQARLQNAIKSALKGTSADGSLGRQTPVNTSLPFAVAPIFGGGRNDGSSAPIGAVIATPFSTAIPGFVSTAGVAVLIATPIIALLVAAAAIAYSQTITRPLARLTQASRVLAAGDYDTQVSVDAPGELGELAHSFNEMATQLKSDVDELHKQEAWRRELIMNITHDLATPLTAIAGLGEALVDGIDQSHEDYEATGRIIVRETLRLRRLVQDLHVMAKVEARALQPKLKPLRLAALIDETFATLATEFERRQIEPVNSVSYSLPLIEADPDMLTRVFSNLCNNSFHYTPAGGKVIIDAQQRDSLLVVSVMDTGEGIPEDALPRVFERFYRVDHARQSHIGGSGLGLAIVQAIVEVHGGKVWAESRPGMGACISFILPLQTVDDTQPPQPLLQSQMRLS</sequence>
<dbReference type="CDD" id="cd06225">
    <property type="entry name" value="HAMP"/>
    <property type="match status" value="1"/>
</dbReference>
<dbReference type="Gene3D" id="6.10.340.10">
    <property type="match status" value="1"/>
</dbReference>
<dbReference type="CDD" id="cd00082">
    <property type="entry name" value="HisKA"/>
    <property type="match status" value="1"/>
</dbReference>
<name>A0A5A5TEY4_9CHLR</name>
<dbReference type="RefSeq" id="WP_149402630.1">
    <property type="nucleotide sequence ID" value="NZ_BIXY01000049.1"/>
</dbReference>
<dbReference type="InterPro" id="IPR004358">
    <property type="entry name" value="Sig_transdc_His_kin-like_C"/>
</dbReference>
<evidence type="ECO:0000256" key="9">
    <source>
        <dbReference type="ARBA" id="ARBA00023012"/>
    </source>
</evidence>
<keyword evidence="4" id="KW-0597">Phosphoprotein</keyword>
<dbReference type="InterPro" id="IPR003661">
    <property type="entry name" value="HisK_dim/P_dom"/>
</dbReference>
<dbReference type="InterPro" id="IPR003660">
    <property type="entry name" value="HAMP_dom"/>
</dbReference>
<dbReference type="SMART" id="SM00387">
    <property type="entry name" value="HATPase_c"/>
    <property type="match status" value="1"/>
</dbReference>
<dbReference type="InterPro" id="IPR036890">
    <property type="entry name" value="HATPase_C_sf"/>
</dbReference>
<keyword evidence="8" id="KW-0067">ATP-binding</keyword>
<dbReference type="Pfam" id="PF00512">
    <property type="entry name" value="HisKA"/>
    <property type="match status" value="1"/>
</dbReference>
<evidence type="ECO:0000256" key="7">
    <source>
        <dbReference type="ARBA" id="ARBA00022777"/>
    </source>
</evidence>
<dbReference type="OrthoDB" id="9800372at2"/>
<accession>A0A5A5TEY4</accession>
<keyword evidence="9" id="KW-0902">Two-component regulatory system</keyword>
<evidence type="ECO:0000313" key="13">
    <source>
        <dbReference type="EMBL" id="GCF09706.1"/>
    </source>
</evidence>
<evidence type="ECO:0000259" key="11">
    <source>
        <dbReference type="PROSITE" id="PS50109"/>
    </source>
</evidence>
<comment type="subcellular location">
    <subcellularLocation>
        <location evidence="2">Membrane</location>
    </subcellularLocation>
</comment>
<evidence type="ECO:0000256" key="8">
    <source>
        <dbReference type="ARBA" id="ARBA00022840"/>
    </source>
</evidence>
<dbReference type="EC" id="2.7.13.3" evidence="3"/>
<comment type="catalytic activity">
    <reaction evidence="1">
        <text>ATP + protein L-histidine = ADP + protein N-phospho-L-histidine.</text>
        <dbReference type="EC" id="2.7.13.3"/>
    </reaction>
</comment>
<feature type="domain" description="HAMP" evidence="12">
    <location>
        <begin position="235"/>
        <end position="287"/>
    </location>
</feature>
<evidence type="ECO:0000313" key="14">
    <source>
        <dbReference type="Proteomes" id="UP000322530"/>
    </source>
</evidence>
<dbReference type="SUPFAM" id="SSF47384">
    <property type="entry name" value="Homodimeric domain of signal transducing histidine kinase"/>
    <property type="match status" value="1"/>
</dbReference>
<dbReference type="PROSITE" id="PS50109">
    <property type="entry name" value="HIS_KIN"/>
    <property type="match status" value="1"/>
</dbReference>
<dbReference type="Gene3D" id="3.30.565.10">
    <property type="entry name" value="Histidine kinase-like ATPase, C-terminal domain"/>
    <property type="match status" value="1"/>
</dbReference>
<feature type="domain" description="Histidine kinase" evidence="11">
    <location>
        <begin position="302"/>
        <end position="520"/>
    </location>
</feature>
<dbReference type="InterPro" id="IPR050351">
    <property type="entry name" value="BphY/WalK/GraS-like"/>
</dbReference>
<dbReference type="AlphaFoldDB" id="A0A5A5TEY4"/>
<keyword evidence="14" id="KW-1185">Reference proteome</keyword>
<dbReference type="SUPFAM" id="SSF55874">
    <property type="entry name" value="ATPase domain of HSP90 chaperone/DNA topoisomerase II/histidine kinase"/>
    <property type="match status" value="1"/>
</dbReference>
<dbReference type="GO" id="GO:0016020">
    <property type="term" value="C:membrane"/>
    <property type="evidence" value="ECO:0007669"/>
    <property type="project" value="UniProtKB-SubCell"/>
</dbReference>
<keyword evidence="10" id="KW-1133">Transmembrane helix</keyword>
<evidence type="ECO:0000256" key="1">
    <source>
        <dbReference type="ARBA" id="ARBA00000085"/>
    </source>
</evidence>
<dbReference type="FunFam" id="3.30.565.10:FF:000006">
    <property type="entry name" value="Sensor histidine kinase WalK"/>
    <property type="match status" value="1"/>
</dbReference>
<dbReference type="PRINTS" id="PR00344">
    <property type="entry name" value="BCTRLSENSOR"/>
</dbReference>
<dbReference type="EMBL" id="BIXY01000049">
    <property type="protein sequence ID" value="GCF09706.1"/>
    <property type="molecule type" value="Genomic_DNA"/>
</dbReference>
<protein>
    <recommendedName>
        <fullName evidence="3">histidine kinase</fullName>
        <ecNumber evidence="3">2.7.13.3</ecNumber>
    </recommendedName>
</protein>
<evidence type="ECO:0000259" key="12">
    <source>
        <dbReference type="PROSITE" id="PS50885"/>
    </source>
</evidence>
<keyword evidence="6" id="KW-0547">Nucleotide-binding</keyword>
<dbReference type="GO" id="GO:0007234">
    <property type="term" value="P:osmosensory signaling via phosphorelay pathway"/>
    <property type="evidence" value="ECO:0007669"/>
    <property type="project" value="TreeGrafter"/>
</dbReference>
<evidence type="ECO:0000256" key="5">
    <source>
        <dbReference type="ARBA" id="ARBA00022679"/>
    </source>
</evidence>
<dbReference type="PANTHER" id="PTHR42878:SF7">
    <property type="entry name" value="SENSOR HISTIDINE KINASE GLRK"/>
    <property type="match status" value="1"/>
</dbReference>
<keyword evidence="7" id="KW-0418">Kinase</keyword>